<dbReference type="HOGENOM" id="CLU_2691896_0_0_1"/>
<evidence type="ECO:0000313" key="2">
    <source>
        <dbReference type="EnsemblPlants" id="OMERI10G06500.1"/>
    </source>
</evidence>
<dbReference type="Gramene" id="OMERI10G06500.1">
    <property type="protein sequence ID" value="OMERI10G06500.1"/>
    <property type="gene ID" value="OMERI10G06500"/>
</dbReference>
<sequence>MADPHLPIAMPPDPPPLSSAITTCRHRHHPCPRHSNQPVDPRAGRDGEAARSTWEGNGVLDPALPSPPVADPCV</sequence>
<feature type="region of interest" description="Disordered" evidence="1">
    <location>
        <begin position="1"/>
        <end position="74"/>
    </location>
</feature>
<dbReference type="AlphaFoldDB" id="A0A0E0EXJ0"/>
<evidence type="ECO:0000313" key="3">
    <source>
        <dbReference type="Proteomes" id="UP000008021"/>
    </source>
</evidence>
<proteinExistence type="predicted"/>
<dbReference type="EnsemblPlants" id="OMERI10G06500.1">
    <property type="protein sequence ID" value="OMERI10G06500.1"/>
    <property type="gene ID" value="OMERI10G06500"/>
</dbReference>
<reference evidence="2" key="1">
    <citation type="submission" date="2015-04" db="UniProtKB">
        <authorList>
            <consortium name="EnsemblPlants"/>
        </authorList>
    </citation>
    <scope>IDENTIFICATION</scope>
</reference>
<evidence type="ECO:0000256" key="1">
    <source>
        <dbReference type="SAM" id="MobiDB-lite"/>
    </source>
</evidence>
<accession>A0A0E0EXJ0</accession>
<name>A0A0E0EXJ0_9ORYZ</name>
<reference evidence="2" key="2">
    <citation type="submission" date="2018-05" db="EMBL/GenBank/DDBJ databases">
        <title>OmerRS3 (Oryza meridionalis Reference Sequence Version 3).</title>
        <authorList>
            <person name="Zhang J."/>
            <person name="Kudrna D."/>
            <person name="Lee S."/>
            <person name="Talag J."/>
            <person name="Welchert J."/>
            <person name="Wing R.A."/>
        </authorList>
    </citation>
    <scope>NUCLEOTIDE SEQUENCE [LARGE SCALE GENOMIC DNA]</scope>
    <source>
        <strain evidence="2">cv. OR44</strain>
    </source>
</reference>
<feature type="compositionally biased region" description="Pro residues" evidence="1">
    <location>
        <begin position="64"/>
        <end position="74"/>
    </location>
</feature>
<dbReference type="Proteomes" id="UP000008021">
    <property type="component" value="Chromosome 10"/>
</dbReference>
<protein>
    <submittedName>
        <fullName evidence="2">Uncharacterized protein</fullName>
    </submittedName>
</protein>
<keyword evidence="3" id="KW-1185">Reference proteome</keyword>
<organism evidence="2">
    <name type="scientific">Oryza meridionalis</name>
    <dbReference type="NCBI Taxonomy" id="40149"/>
    <lineage>
        <taxon>Eukaryota</taxon>
        <taxon>Viridiplantae</taxon>
        <taxon>Streptophyta</taxon>
        <taxon>Embryophyta</taxon>
        <taxon>Tracheophyta</taxon>
        <taxon>Spermatophyta</taxon>
        <taxon>Magnoliopsida</taxon>
        <taxon>Liliopsida</taxon>
        <taxon>Poales</taxon>
        <taxon>Poaceae</taxon>
        <taxon>BOP clade</taxon>
        <taxon>Oryzoideae</taxon>
        <taxon>Oryzeae</taxon>
        <taxon>Oryzinae</taxon>
        <taxon>Oryza</taxon>
    </lineage>
</organism>